<proteinExistence type="predicted"/>
<dbReference type="EMBL" id="ML002665">
    <property type="protein sequence ID" value="RKP36374.1"/>
    <property type="molecule type" value="Genomic_DNA"/>
</dbReference>
<dbReference type="Gene3D" id="3.30.428.70">
    <property type="match status" value="2"/>
</dbReference>
<dbReference type="InterPro" id="IPR019200">
    <property type="entry name" value="ATP_adenylylTrfase_C"/>
</dbReference>
<keyword evidence="4" id="KW-1185">Reference proteome</keyword>
<dbReference type="InterPro" id="IPR043171">
    <property type="entry name" value="Ap4A_phos1/2-like"/>
</dbReference>
<reference evidence="4" key="1">
    <citation type="journal article" date="2018" name="Nat. Microbiol.">
        <title>Leveraging single-cell genomics to expand the fungal tree of life.</title>
        <authorList>
            <person name="Ahrendt S.R."/>
            <person name="Quandt C.A."/>
            <person name="Ciobanu D."/>
            <person name="Clum A."/>
            <person name="Salamov A."/>
            <person name="Andreopoulos B."/>
            <person name="Cheng J.F."/>
            <person name="Woyke T."/>
            <person name="Pelin A."/>
            <person name="Henrissat B."/>
            <person name="Reynolds N.K."/>
            <person name="Benny G.L."/>
            <person name="Smith M.E."/>
            <person name="James T.Y."/>
            <person name="Grigoriev I.V."/>
        </authorList>
    </citation>
    <scope>NUCLEOTIDE SEQUENCE [LARGE SCALE GENOMIC DNA]</scope>
    <source>
        <strain evidence="4">RSA 468</strain>
    </source>
</reference>
<sequence>MSQTALSTLVRTCFDRARASGALLFTPTSLHIERAAGINFEIRLVSALASKPVKPVNKDSGAVPPKVNPFLPYDPELYVTSHDSFHILLNKYCVSPHHLLIVTKAAVQHWEFDQNSSAPWTGVEYLHRSYQVLLELVAEDYQTHHQQQGQEAESSITPDQIGQDATNGVFSYSFFCSSDMMMIIPRRNEKCGITSINSLGFAGMILAKSQDELQTMKQVGVLGILEHVGFPLKG</sequence>
<gene>
    <name evidence="3" type="ORF">BJ085DRAFT_38042</name>
</gene>
<dbReference type="InterPro" id="IPR036265">
    <property type="entry name" value="HIT-like_sf"/>
</dbReference>
<dbReference type="InterPro" id="IPR009163">
    <property type="entry name" value="Ap4A_phos1/2"/>
</dbReference>
<protein>
    <submittedName>
        <fullName evidence="3">ATP adenylyltransferase-domain-containing protein</fullName>
    </submittedName>
</protein>
<name>A0A4P9ZS62_9FUNG</name>
<accession>A0A4P9ZS62</accession>
<evidence type="ECO:0000259" key="1">
    <source>
        <dbReference type="Pfam" id="PF09830"/>
    </source>
</evidence>
<dbReference type="InterPro" id="IPR045759">
    <property type="entry name" value="Ap4A_phos1/2_N"/>
</dbReference>
<dbReference type="Pfam" id="PF19327">
    <property type="entry name" value="Ap4A_phos_N"/>
    <property type="match status" value="1"/>
</dbReference>
<feature type="domain" description="Ap4A phosphorylase 1/2 N-terminal" evidence="2">
    <location>
        <begin position="3"/>
        <end position="106"/>
    </location>
</feature>
<dbReference type="GO" id="GO:0003877">
    <property type="term" value="F:ATP:ADP adenylyltransferase activity"/>
    <property type="evidence" value="ECO:0007669"/>
    <property type="project" value="InterPro"/>
</dbReference>
<evidence type="ECO:0000313" key="4">
    <source>
        <dbReference type="Proteomes" id="UP000268162"/>
    </source>
</evidence>
<evidence type="ECO:0000259" key="2">
    <source>
        <dbReference type="Pfam" id="PF19327"/>
    </source>
</evidence>
<keyword evidence="3" id="KW-0808">Transferase</keyword>
<dbReference type="Pfam" id="PF09830">
    <property type="entry name" value="ATP_transf"/>
    <property type="match status" value="1"/>
</dbReference>
<keyword evidence="3" id="KW-0548">Nucleotidyltransferase</keyword>
<evidence type="ECO:0000313" key="3">
    <source>
        <dbReference type="EMBL" id="RKP36374.1"/>
    </source>
</evidence>
<feature type="domain" description="ATP adenylyltransferase C-terminal" evidence="1">
    <location>
        <begin position="120"/>
        <end position="231"/>
    </location>
</feature>
<dbReference type="PANTHER" id="PTHR38420">
    <property type="entry name" value="AP-4-A PHOSPHORYLASE II"/>
    <property type="match status" value="1"/>
</dbReference>
<organism evidence="3 4">
    <name type="scientific">Dimargaris cristalligena</name>
    <dbReference type="NCBI Taxonomy" id="215637"/>
    <lineage>
        <taxon>Eukaryota</taxon>
        <taxon>Fungi</taxon>
        <taxon>Fungi incertae sedis</taxon>
        <taxon>Zoopagomycota</taxon>
        <taxon>Kickxellomycotina</taxon>
        <taxon>Dimargaritomycetes</taxon>
        <taxon>Dimargaritales</taxon>
        <taxon>Dimargaritaceae</taxon>
        <taxon>Dimargaris</taxon>
    </lineage>
</organism>
<dbReference type="STRING" id="215637.A0A4P9ZS62"/>
<dbReference type="PANTHER" id="PTHR38420:SF1">
    <property type="entry name" value="PUTATIVE (AFU_ORTHOLOGUE AFUA_5G14690)-RELATED"/>
    <property type="match status" value="1"/>
</dbReference>
<dbReference type="AlphaFoldDB" id="A0A4P9ZS62"/>
<dbReference type="GO" id="GO:0005524">
    <property type="term" value="F:ATP binding"/>
    <property type="evidence" value="ECO:0007669"/>
    <property type="project" value="InterPro"/>
</dbReference>
<dbReference type="GO" id="GO:0009117">
    <property type="term" value="P:nucleotide metabolic process"/>
    <property type="evidence" value="ECO:0007669"/>
    <property type="project" value="InterPro"/>
</dbReference>
<dbReference type="Proteomes" id="UP000268162">
    <property type="component" value="Unassembled WGS sequence"/>
</dbReference>
<dbReference type="SUPFAM" id="SSF54197">
    <property type="entry name" value="HIT-like"/>
    <property type="match status" value="1"/>
</dbReference>